<gene>
    <name evidence="1" type="ORF">MNBD_GAMMA24-1261</name>
</gene>
<dbReference type="Gene3D" id="3.40.1260.10">
    <property type="entry name" value="DsrEFH-like"/>
    <property type="match status" value="1"/>
</dbReference>
<dbReference type="SUPFAM" id="SSF75169">
    <property type="entry name" value="DsrEFH-like"/>
    <property type="match status" value="1"/>
</dbReference>
<reference evidence="1" key="1">
    <citation type="submission" date="2018-06" db="EMBL/GenBank/DDBJ databases">
        <authorList>
            <person name="Zhirakovskaya E."/>
        </authorList>
    </citation>
    <scope>NUCLEOTIDE SEQUENCE</scope>
</reference>
<dbReference type="EMBL" id="UOFZ01000030">
    <property type="protein sequence ID" value="VAX12320.1"/>
    <property type="molecule type" value="Genomic_DNA"/>
</dbReference>
<sequence length="144" mass="16017">MKYRLCLTFIISLFLLYGCASPPQGDGIHRVVIQVSTDDPRAQTIALNNAINLQRKYGAENVQVEIVAYGPGISLVLPTGKQARRVRSLARHDAFIFSADQHTLDKIRRRIGKTPRLIDGVGTVPMGVARVVELQEQGYSYIRP</sequence>
<dbReference type="PANTHER" id="PTHR37691:SF1">
    <property type="entry name" value="BLR3518 PROTEIN"/>
    <property type="match status" value="1"/>
</dbReference>
<dbReference type="PANTHER" id="PTHR37691">
    <property type="entry name" value="BLR3518 PROTEIN"/>
    <property type="match status" value="1"/>
</dbReference>
<dbReference type="PROSITE" id="PS51257">
    <property type="entry name" value="PROKAR_LIPOPROTEIN"/>
    <property type="match status" value="1"/>
</dbReference>
<dbReference type="InterPro" id="IPR027396">
    <property type="entry name" value="DsrEFH-like"/>
</dbReference>
<evidence type="ECO:0008006" key="2">
    <source>
        <dbReference type="Google" id="ProtNLM"/>
    </source>
</evidence>
<organism evidence="1">
    <name type="scientific">hydrothermal vent metagenome</name>
    <dbReference type="NCBI Taxonomy" id="652676"/>
    <lineage>
        <taxon>unclassified sequences</taxon>
        <taxon>metagenomes</taxon>
        <taxon>ecological metagenomes</taxon>
    </lineage>
</organism>
<accession>A0A3B1BNX8</accession>
<dbReference type="AlphaFoldDB" id="A0A3B1BNX8"/>
<name>A0A3B1BNX8_9ZZZZ</name>
<protein>
    <recommendedName>
        <fullName evidence="2">DsrE/DsrF-like family protein</fullName>
    </recommendedName>
</protein>
<evidence type="ECO:0000313" key="1">
    <source>
        <dbReference type="EMBL" id="VAX12320.1"/>
    </source>
</evidence>
<proteinExistence type="predicted"/>